<comment type="catalytic activity">
    <reaction evidence="9">
        <text>L-threonyl-[protein] + ATP = O-phospho-L-threonyl-[protein] + ADP + H(+)</text>
        <dbReference type="Rhea" id="RHEA:46608"/>
        <dbReference type="Rhea" id="RHEA-COMP:11060"/>
        <dbReference type="Rhea" id="RHEA-COMP:11605"/>
        <dbReference type="ChEBI" id="CHEBI:15378"/>
        <dbReference type="ChEBI" id="CHEBI:30013"/>
        <dbReference type="ChEBI" id="CHEBI:30616"/>
        <dbReference type="ChEBI" id="CHEBI:61977"/>
        <dbReference type="ChEBI" id="CHEBI:456216"/>
        <dbReference type="EC" id="2.7.11.1"/>
    </reaction>
    <physiologicalReaction direction="left-to-right" evidence="9">
        <dbReference type="Rhea" id="RHEA:46609"/>
    </physiologicalReaction>
</comment>
<feature type="compositionally biased region" description="Polar residues" evidence="11">
    <location>
        <begin position="7"/>
        <end position="24"/>
    </location>
</feature>
<protein>
    <recommendedName>
        <fullName evidence="1">non-specific serine/threonine protein kinase</fullName>
        <ecNumber evidence="1">2.7.11.1</ecNumber>
    </recommendedName>
</protein>
<feature type="domain" description="Protein kinase" evidence="12">
    <location>
        <begin position="78"/>
        <end position="528"/>
    </location>
</feature>
<dbReference type="FunFam" id="1.10.510.10:FF:001167">
    <property type="entry name" value="Uncharacterized protein"/>
    <property type="match status" value="1"/>
</dbReference>
<evidence type="ECO:0000256" key="10">
    <source>
        <dbReference type="ARBA" id="ARBA00048977"/>
    </source>
</evidence>
<evidence type="ECO:0000313" key="14">
    <source>
        <dbReference type="Proteomes" id="UP000693981"/>
    </source>
</evidence>
<evidence type="ECO:0000256" key="8">
    <source>
        <dbReference type="ARBA" id="ARBA00037982"/>
    </source>
</evidence>
<proteinExistence type="inferred from homology"/>
<evidence type="ECO:0000256" key="2">
    <source>
        <dbReference type="ARBA" id="ARBA00022527"/>
    </source>
</evidence>
<dbReference type="InterPro" id="IPR008271">
    <property type="entry name" value="Ser/Thr_kinase_AS"/>
</dbReference>
<comment type="catalytic activity">
    <reaction evidence="10">
        <text>L-seryl-[protein] + ATP = O-phospho-L-seryl-[protein] + ADP + H(+)</text>
        <dbReference type="Rhea" id="RHEA:17989"/>
        <dbReference type="Rhea" id="RHEA-COMP:9863"/>
        <dbReference type="Rhea" id="RHEA-COMP:11604"/>
        <dbReference type="ChEBI" id="CHEBI:15378"/>
        <dbReference type="ChEBI" id="CHEBI:29999"/>
        <dbReference type="ChEBI" id="CHEBI:30616"/>
        <dbReference type="ChEBI" id="CHEBI:83421"/>
        <dbReference type="ChEBI" id="CHEBI:456216"/>
        <dbReference type="EC" id="2.7.11.1"/>
    </reaction>
    <physiologicalReaction direction="left-to-right" evidence="10">
        <dbReference type="Rhea" id="RHEA:17990"/>
    </physiologicalReaction>
</comment>
<evidence type="ECO:0000256" key="1">
    <source>
        <dbReference type="ARBA" id="ARBA00012513"/>
    </source>
</evidence>
<gene>
    <name evidence="13" type="ORF">PHYBOEH_002109</name>
</gene>
<keyword evidence="5" id="KW-0418">Kinase</keyword>
<sequence>MIKPSASPAQSPVKTSSPVKTGQSPAVLPLSRCLSTPVQNGKPVGATASPSPKHRRQERKERTGSGLFERSNPFDTDFYEKEVLAQGGFGKIFKCKSNSDGRWYAVKLEQFWFKPETYFNPSEVRDVMMNEALVLAGLDHENVCRYYNTWVLGSLIPAVNKGQDLEPLESPSASPTYTLTRRTSSPSRSSSVSGQSGLDSLGETTGDDDDEVDMRSSNYSSACTYDHDDDGVASFNDLGFEMEESEEDGLDISPRLSLARSQGLVEKTSLARKLEGDDKILIRQHSSEQNRIKSADSFTSASGAFITQIDVYIQMALYEGNTLRDWMDERKPGEIDAAKNMHIFRQIVNGLKYIHKQGLVHRDIKPANIFLTRESCVKIGDFGLSKNTLQTSLHLKPSRYFCEEGDDSLDSLSFGTDAEMEEVSEFSAGVGTPLYSSPEQTHGSHASAAPSDVYSLGILLCELYCTFGTQMERYVVLNNVRKEELPPSLVADYPEVAALIRTMVQDAPHERPTCAKILECSIFQHSYQKVILGIHSPCNSSVTMSATNHATFPKSPSNAAVVNLLRSISRLEREQVKLLGDFDATECQKVHDTIGECDDSVRPAEIILISPHGEPQLGSPCTPSKDFLQSNTLSTKTIQKLVHLGNERRRLLDSALQELQ</sequence>
<keyword evidence="4" id="KW-0547">Nucleotide-binding</keyword>
<comment type="caution">
    <text evidence="13">The sequence shown here is derived from an EMBL/GenBank/DDBJ whole genome shotgun (WGS) entry which is preliminary data.</text>
</comment>
<evidence type="ECO:0000256" key="4">
    <source>
        <dbReference type="ARBA" id="ARBA00022741"/>
    </source>
</evidence>
<dbReference type="AlphaFoldDB" id="A0A8T1X5Q0"/>
<name>A0A8T1X5Q0_9STRA</name>
<evidence type="ECO:0000259" key="12">
    <source>
        <dbReference type="PROSITE" id="PS50011"/>
    </source>
</evidence>
<dbReference type="Proteomes" id="UP000693981">
    <property type="component" value="Unassembled WGS sequence"/>
</dbReference>
<evidence type="ECO:0000313" key="13">
    <source>
        <dbReference type="EMBL" id="KAG7401305.1"/>
    </source>
</evidence>
<feature type="region of interest" description="Disordered" evidence="11">
    <location>
        <begin position="1"/>
        <end position="71"/>
    </location>
</feature>
<dbReference type="GO" id="GO:0005737">
    <property type="term" value="C:cytoplasm"/>
    <property type="evidence" value="ECO:0007669"/>
    <property type="project" value="TreeGrafter"/>
</dbReference>
<evidence type="ECO:0000256" key="3">
    <source>
        <dbReference type="ARBA" id="ARBA00022679"/>
    </source>
</evidence>
<evidence type="ECO:0000256" key="11">
    <source>
        <dbReference type="SAM" id="MobiDB-lite"/>
    </source>
</evidence>
<keyword evidence="7" id="KW-0652">Protein synthesis inhibitor</keyword>
<feature type="region of interest" description="Disordered" evidence="11">
    <location>
        <begin position="166"/>
        <end position="225"/>
    </location>
</feature>
<dbReference type="Pfam" id="PF00069">
    <property type="entry name" value="Pkinase"/>
    <property type="match status" value="1"/>
</dbReference>
<dbReference type="GO" id="GO:0004694">
    <property type="term" value="F:eukaryotic translation initiation factor 2alpha kinase activity"/>
    <property type="evidence" value="ECO:0007669"/>
    <property type="project" value="TreeGrafter"/>
</dbReference>
<dbReference type="EC" id="2.7.11.1" evidence="1"/>
<dbReference type="SMART" id="SM00220">
    <property type="entry name" value="S_TKc"/>
    <property type="match status" value="1"/>
</dbReference>
<evidence type="ECO:0000256" key="7">
    <source>
        <dbReference type="ARBA" id="ARBA00023193"/>
    </source>
</evidence>
<keyword evidence="14" id="KW-1185">Reference proteome</keyword>
<feature type="compositionally biased region" description="Low complexity" evidence="11">
    <location>
        <begin position="178"/>
        <end position="204"/>
    </location>
</feature>
<keyword evidence="3" id="KW-0808">Transferase</keyword>
<evidence type="ECO:0000256" key="5">
    <source>
        <dbReference type="ARBA" id="ARBA00022777"/>
    </source>
</evidence>
<evidence type="ECO:0000256" key="6">
    <source>
        <dbReference type="ARBA" id="ARBA00022840"/>
    </source>
</evidence>
<dbReference type="GO" id="GO:0017148">
    <property type="term" value="P:negative regulation of translation"/>
    <property type="evidence" value="ECO:0007669"/>
    <property type="project" value="UniProtKB-KW"/>
</dbReference>
<dbReference type="OrthoDB" id="341578at2759"/>
<comment type="similarity">
    <text evidence="8">Belongs to the protein kinase superfamily. Ser/Thr protein kinase family. GCN2 subfamily.</text>
</comment>
<keyword evidence="6" id="KW-0067">ATP-binding</keyword>
<accession>A0A8T1X5Q0</accession>
<dbReference type="PANTHER" id="PTHR11042:SF160">
    <property type="entry name" value="EUKARYOTIC TRANSLATION INITIATION FACTOR 2-ALPHA KINASE 1"/>
    <property type="match status" value="1"/>
</dbReference>
<organism evidence="13 14">
    <name type="scientific">Phytophthora boehmeriae</name>
    <dbReference type="NCBI Taxonomy" id="109152"/>
    <lineage>
        <taxon>Eukaryota</taxon>
        <taxon>Sar</taxon>
        <taxon>Stramenopiles</taxon>
        <taxon>Oomycota</taxon>
        <taxon>Peronosporomycetes</taxon>
        <taxon>Peronosporales</taxon>
        <taxon>Peronosporaceae</taxon>
        <taxon>Phytophthora</taxon>
    </lineage>
</organism>
<reference evidence="13" key="1">
    <citation type="submission" date="2021-02" db="EMBL/GenBank/DDBJ databases">
        <authorList>
            <person name="Palmer J.M."/>
        </authorList>
    </citation>
    <scope>NUCLEOTIDE SEQUENCE</scope>
    <source>
        <strain evidence="13">SCRP23</strain>
    </source>
</reference>
<dbReference type="PROSITE" id="PS00108">
    <property type="entry name" value="PROTEIN_KINASE_ST"/>
    <property type="match status" value="1"/>
</dbReference>
<dbReference type="InterPro" id="IPR050339">
    <property type="entry name" value="CC_SR_Kinase"/>
</dbReference>
<dbReference type="GO" id="GO:0005524">
    <property type="term" value="F:ATP binding"/>
    <property type="evidence" value="ECO:0007669"/>
    <property type="project" value="UniProtKB-KW"/>
</dbReference>
<dbReference type="InterPro" id="IPR000719">
    <property type="entry name" value="Prot_kinase_dom"/>
</dbReference>
<dbReference type="GO" id="GO:0005634">
    <property type="term" value="C:nucleus"/>
    <property type="evidence" value="ECO:0007669"/>
    <property type="project" value="TreeGrafter"/>
</dbReference>
<dbReference type="PROSITE" id="PS50011">
    <property type="entry name" value="PROTEIN_KINASE_DOM"/>
    <property type="match status" value="1"/>
</dbReference>
<evidence type="ECO:0000256" key="9">
    <source>
        <dbReference type="ARBA" id="ARBA00048659"/>
    </source>
</evidence>
<keyword evidence="2" id="KW-0723">Serine/threonine-protein kinase</keyword>
<dbReference type="EMBL" id="JAGDFL010000015">
    <property type="protein sequence ID" value="KAG7401305.1"/>
    <property type="molecule type" value="Genomic_DNA"/>
</dbReference>
<dbReference type="PANTHER" id="PTHR11042">
    <property type="entry name" value="EUKARYOTIC TRANSLATION INITIATION FACTOR 2-ALPHA KINASE EIF2-ALPHA KINASE -RELATED"/>
    <property type="match status" value="1"/>
</dbReference>